<keyword evidence="3" id="KW-1185">Reference proteome</keyword>
<evidence type="ECO:0000256" key="1">
    <source>
        <dbReference type="SAM" id="MobiDB-lite"/>
    </source>
</evidence>
<comment type="caution">
    <text evidence="2">The sequence shown here is derived from an EMBL/GenBank/DDBJ whole genome shotgun (WGS) entry which is preliminary data.</text>
</comment>
<evidence type="ECO:0000313" key="3">
    <source>
        <dbReference type="Proteomes" id="UP000789759"/>
    </source>
</evidence>
<evidence type="ECO:0000313" key="2">
    <source>
        <dbReference type="EMBL" id="CAG8659630.1"/>
    </source>
</evidence>
<accession>A0A9N9H659</accession>
<sequence length="83" mass="10085">MSDIKKISIVLDLLYFFTFEHNYYKEEIIDYKLVATIEIAEEKLFTEQEHEEHSNTDFKDKQTDKTSKKSYKRDEKNQRDQEG</sequence>
<dbReference type="Proteomes" id="UP000789759">
    <property type="component" value="Unassembled WGS sequence"/>
</dbReference>
<protein>
    <submittedName>
        <fullName evidence="2">4444_t:CDS:1</fullName>
    </submittedName>
</protein>
<gene>
    <name evidence="2" type="ORF">CPELLU_LOCUS9739</name>
</gene>
<dbReference type="AlphaFoldDB" id="A0A9N9H659"/>
<proteinExistence type="predicted"/>
<organism evidence="2 3">
    <name type="scientific">Cetraspora pellucida</name>
    <dbReference type="NCBI Taxonomy" id="1433469"/>
    <lineage>
        <taxon>Eukaryota</taxon>
        <taxon>Fungi</taxon>
        <taxon>Fungi incertae sedis</taxon>
        <taxon>Mucoromycota</taxon>
        <taxon>Glomeromycotina</taxon>
        <taxon>Glomeromycetes</taxon>
        <taxon>Diversisporales</taxon>
        <taxon>Gigasporaceae</taxon>
        <taxon>Cetraspora</taxon>
    </lineage>
</organism>
<name>A0A9N9H659_9GLOM</name>
<feature type="region of interest" description="Disordered" evidence="1">
    <location>
        <begin position="46"/>
        <end position="83"/>
    </location>
</feature>
<dbReference type="EMBL" id="CAJVQA010007637">
    <property type="protein sequence ID" value="CAG8659630.1"/>
    <property type="molecule type" value="Genomic_DNA"/>
</dbReference>
<reference evidence="2" key="1">
    <citation type="submission" date="2021-06" db="EMBL/GenBank/DDBJ databases">
        <authorList>
            <person name="Kallberg Y."/>
            <person name="Tangrot J."/>
            <person name="Rosling A."/>
        </authorList>
    </citation>
    <scope>NUCLEOTIDE SEQUENCE</scope>
    <source>
        <strain evidence="2">FL966</strain>
    </source>
</reference>